<dbReference type="PANTHER" id="PTHR34613">
    <property type="entry name" value="SLL0800 PROTEIN"/>
    <property type="match status" value="1"/>
</dbReference>
<dbReference type="RefSeq" id="WP_043678606.1">
    <property type="nucleotide sequence ID" value="NZ_BDCI01000001.1"/>
</dbReference>
<dbReference type="PANTHER" id="PTHR34613:SF1">
    <property type="entry name" value="SLL6017 PROTEIN"/>
    <property type="match status" value="1"/>
</dbReference>
<reference evidence="1 2" key="1">
    <citation type="journal article" date="2014" name="Int. J. Syst. Evol. Microbiol.">
        <title>Nocardia vulneris sp. nov., isolated from wounds of human patients in North America.</title>
        <authorList>
            <person name="Lasker B.A."/>
            <person name="Bell M."/>
            <person name="Klenk H.P."/>
            <person name="Sproer C."/>
            <person name="Schumann C."/>
            <person name="Schumann P."/>
            <person name="Brown J.M."/>
        </authorList>
    </citation>
    <scope>NUCLEOTIDE SEQUENCE [LARGE SCALE GENOMIC DNA]</scope>
    <source>
        <strain evidence="1 2">W9851</strain>
    </source>
</reference>
<evidence type="ECO:0008006" key="3">
    <source>
        <dbReference type="Google" id="ProtNLM"/>
    </source>
</evidence>
<protein>
    <recommendedName>
        <fullName evidence="3">DUF4351 domain-containing protein</fullName>
    </recommendedName>
</protein>
<dbReference type="EMBL" id="JNFP01000054">
    <property type="protein sequence ID" value="KIA60987.1"/>
    <property type="molecule type" value="Genomic_DNA"/>
</dbReference>
<evidence type="ECO:0000313" key="1">
    <source>
        <dbReference type="EMBL" id="KIA60987.1"/>
    </source>
</evidence>
<accession>A0ABR4Z6S7</accession>
<organism evidence="1 2">
    <name type="scientific">Nocardia vulneris</name>
    <dbReference type="NCBI Taxonomy" id="1141657"/>
    <lineage>
        <taxon>Bacteria</taxon>
        <taxon>Bacillati</taxon>
        <taxon>Actinomycetota</taxon>
        <taxon>Actinomycetes</taxon>
        <taxon>Mycobacteriales</taxon>
        <taxon>Nocardiaceae</taxon>
        <taxon>Nocardia</taxon>
    </lineage>
</organism>
<keyword evidence="2" id="KW-1185">Reference proteome</keyword>
<proteinExistence type="predicted"/>
<evidence type="ECO:0000313" key="2">
    <source>
        <dbReference type="Proteomes" id="UP000031364"/>
    </source>
</evidence>
<dbReference type="Proteomes" id="UP000031364">
    <property type="component" value="Unassembled WGS sequence"/>
</dbReference>
<name>A0ABR4Z6S7_9NOCA</name>
<gene>
    <name evidence="1" type="ORF">FG87_33640</name>
</gene>
<comment type="caution">
    <text evidence="1">The sequence shown here is derived from an EMBL/GenBank/DDBJ whole genome shotgun (WGS) entry which is preliminary data.</text>
</comment>
<sequence>MPSSEHEALIELLRRRPEFVTELLIDVIDTPLPEFDEARLDSGDLPDIQPTEYRADLVVTLTAATAPVLGIVIEVQLRHDRDKHWSWPVYLTTLRARLRCTVLLVVLCPNERASNRCRMPITVSPGFVLVPLVLSPANVPVVTDVHTAETNPDLAILSAIAHRGHPDHASILNTVAETMHLLPATGEYIDLITSALPKSATRHFLEMLKMTKTGPYMSDYFNDMHFKAEAEGRAKGEAEGRAKGEAEGKAEGKAEALLTVLGAKRLAVTPALEARVVNCTDVDQLDTWIVRAAKYDSIEEVFAD</sequence>